<comment type="caution">
    <text evidence="9">The sequence shown here is derived from an EMBL/GenBank/DDBJ whole genome shotgun (WGS) entry which is preliminary data.</text>
</comment>
<dbReference type="GO" id="GO:0016020">
    <property type="term" value="C:membrane"/>
    <property type="evidence" value="ECO:0007669"/>
    <property type="project" value="UniProtKB-SubCell"/>
</dbReference>
<reference evidence="9 10" key="1">
    <citation type="journal article" date="2016" name="PLoS Pathog.">
        <title>Biosynthesis of antibiotic leucinostatins in bio-control fungus Purpureocillium lilacinum and their inhibition on phytophthora revealed by genome mining.</title>
        <authorList>
            <person name="Wang G."/>
            <person name="Liu Z."/>
            <person name="Lin R."/>
            <person name="Li E."/>
            <person name="Mao Z."/>
            <person name="Ling J."/>
            <person name="Yang Y."/>
            <person name="Yin W.B."/>
            <person name="Xie B."/>
        </authorList>
    </citation>
    <scope>NUCLEOTIDE SEQUENCE [LARGE SCALE GENOMIC DNA]</scope>
    <source>
        <strain evidence="9">170</strain>
    </source>
</reference>
<feature type="transmembrane region" description="Helical" evidence="7">
    <location>
        <begin position="280"/>
        <end position="300"/>
    </location>
</feature>
<keyword evidence="3 7" id="KW-1133">Transmembrane helix</keyword>
<keyword evidence="10" id="KW-1185">Reference proteome</keyword>
<name>A0A179F3Z1_METCM</name>
<evidence type="ECO:0000259" key="8">
    <source>
        <dbReference type="Pfam" id="PF20684"/>
    </source>
</evidence>
<gene>
    <name evidence="9" type="ORF">VFPPC_10580</name>
</gene>
<evidence type="ECO:0000313" key="9">
    <source>
        <dbReference type="EMBL" id="OAQ60144.1"/>
    </source>
</evidence>
<feature type="region of interest" description="Disordered" evidence="6">
    <location>
        <begin position="329"/>
        <end position="349"/>
    </location>
</feature>
<accession>A0A179F3Z1</accession>
<feature type="transmembrane region" description="Helical" evidence="7">
    <location>
        <begin position="43"/>
        <end position="62"/>
    </location>
</feature>
<dbReference type="GeneID" id="28852916"/>
<evidence type="ECO:0000256" key="7">
    <source>
        <dbReference type="SAM" id="Phobius"/>
    </source>
</evidence>
<dbReference type="PANTHER" id="PTHR33048:SF129">
    <property type="entry name" value="INTEGRAL MEMBRANE PROTEIN-RELATED"/>
    <property type="match status" value="1"/>
</dbReference>
<evidence type="ECO:0000256" key="3">
    <source>
        <dbReference type="ARBA" id="ARBA00022989"/>
    </source>
</evidence>
<evidence type="ECO:0000313" key="10">
    <source>
        <dbReference type="Proteomes" id="UP000078397"/>
    </source>
</evidence>
<dbReference type="KEGG" id="pchm:VFPPC_10580"/>
<keyword evidence="2 7" id="KW-0812">Transmembrane</keyword>
<evidence type="ECO:0000256" key="1">
    <source>
        <dbReference type="ARBA" id="ARBA00004141"/>
    </source>
</evidence>
<organism evidence="9 10">
    <name type="scientific">Pochonia chlamydosporia 170</name>
    <dbReference type="NCBI Taxonomy" id="1380566"/>
    <lineage>
        <taxon>Eukaryota</taxon>
        <taxon>Fungi</taxon>
        <taxon>Dikarya</taxon>
        <taxon>Ascomycota</taxon>
        <taxon>Pezizomycotina</taxon>
        <taxon>Sordariomycetes</taxon>
        <taxon>Hypocreomycetidae</taxon>
        <taxon>Hypocreales</taxon>
        <taxon>Clavicipitaceae</taxon>
        <taxon>Pochonia</taxon>
    </lineage>
</organism>
<feature type="transmembrane region" description="Helical" evidence="7">
    <location>
        <begin position="82"/>
        <end position="102"/>
    </location>
</feature>
<sequence>MSDRLKKFPDLPPRVQQQILNGPAMAPPPGVAPNLNNPSNHNTTGIVFGAICVAVASIAFMLRLHCQIRVLRKWRVCDSLGLLAFLGYIGAAASYFICIHYGGFLVHQWDVRFKEFQVVLQAALSITVSYGVLTLFAKVAILLEWNRIFNPNGVRNGFFWASNIVLVVNILLYTSLTIAALFSCWPVHSLWEPWVDGHCINKRALDLCSAYFNLVADLFILLLPQKVIWTLQMSRERKIGISAIFSVGIITCLCAVGRIILIHPLKYAGDGDTIFQISKIFLLSIAEGTFVILIFCMPAIPKGFTESLIGRGVMYSLRSITSINFSRKFSRKGSNGSSTPFENSKRYDSKVGEGFDTGSEVHLDELESQRLPERTHGHNRGVIVRRVDIESHHELANAGSQLSLVSKQHPWEIAR</sequence>
<protein>
    <recommendedName>
        <fullName evidence="8">Rhodopsin domain-containing protein</fullName>
    </recommendedName>
</protein>
<feature type="compositionally biased region" description="Polar residues" evidence="6">
    <location>
        <begin position="329"/>
        <end position="342"/>
    </location>
</feature>
<keyword evidence="4 7" id="KW-0472">Membrane</keyword>
<comment type="similarity">
    <text evidence="5">Belongs to the SAT4 family.</text>
</comment>
<dbReference type="STRING" id="1380566.A0A179F3Z1"/>
<evidence type="ECO:0000256" key="5">
    <source>
        <dbReference type="ARBA" id="ARBA00038359"/>
    </source>
</evidence>
<feature type="domain" description="Rhodopsin" evidence="8">
    <location>
        <begin position="62"/>
        <end position="300"/>
    </location>
</feature>
<dbReference type="Pfam" id="PF20684">
    <property type="entry name" value="Fung_rhodopsin"/>
    <property type="match status" value="1"/>
</dbReference>
<dbReference type="AlphaFoldDB" id="A0A179F3Z1"/>
<evidence type="ECO:0000256" key="2">
    <source>
        <dbReference type="ARBA" id="ARBA00022692"/>
    </source>
</evidence>
<evidence type="ECO:0000256" key="4">
    <source>
        <dbReference type="ARBA" id="ARBA00023136"/>
    </source>
</evidence>
<dbReference type="InterPro" id="IPR052337">
    <property type="entry name" value="SAT4-like"/>
</dbReference>
<dbReference type="EMBL" id="LSBJ02000009">
    <property type="protein sequence ID" value="OAQ60144.1"/>
    <property type="molecule type" value="Genomic_DNA"/>
</dbReference>
<feature type="transmembrane region" description="Helical" evidence="7">
    <location>
        <begin position="241"/>
        <end position="260"/>
    </location>
</feature>
<dbReference type="InterPro" id="IPR049326">
    <property type="entry name" value="Rhodopsin_dom_fungi"/>
</dbReference>
<dbReference type="Proteomes" id="UP000078397">
    <property type="component" value="Unassembled WGS sequence"/>
</dbReference>
<evidence type="ECO:0000256" key="6">
    <source>
        <dbReference type="SAM" id="MobiDB-lite"/>
    </source>
</evidence>
<feature type="transmembrane region" description="Helical" evidence="7">
    <location>
        <begin position="157"/>
        <end position="182"/>
    </location>
</feature>
<feature type="transmembrane region" description="Helical" evidence="7">
    <location>
        <begin position="122"/>
        <end position="145"/>
    </location>
</feature>
<dbReference type="PANTHER" id="PTHR33048">
    <property type="entry name" value="PTH11-LIKE INTEGRAL MEMBRANE PROTEIN (AFU_ORTHOLOGUE AFUA_5G11245)"/>
    <property type="match status" value="1"/>
</dbReference>
<dbReference type="RefSeq" id="XP_018138054.1">
    <property type="nucleotide sequence ID" value="XM_018288922.1"/>
</dbReference>
<dbReference type="OrthoDB" id="4935043at2759"/>
<proteinExistence type="inferred from homology"/>
<comment type="subcellular location">
    <subcellularLocation>
        <location evidence="1">Membrane</location>
        <topology evidence="1">Multi-pass membrane protein</topology>
    </subcellularLocation>
</comment>
<feature type="transmembrane region" description="Helical" evidence="7">
    <location>
        <begin position="210"/>
        <end position="229"/>
    </location>
</feature>